<dbReference type="InterPro" id="IPR017532">
    <property type="entry name" value="Hydrolase-2_PEP"/>
</dbReference>
<keyword evidence="1" id="KW-0378">Hydrolase</keyword>
<evidence type="ECO:0000313" key="2">
    <source>
        <dbReference type="Proteomes" id="UP001606300"/>
    </source>
</evidence>
<dbReference type="EMBL" id="JBIGHY010000010">
    <property type="protein sequence ID" value="MFG6416567.1"/>
    <property type="molecule type" value="Genomic_DNA"/>
</dbReference>
<sequence length="270" mass="29342">MNREIFFLPAGEGEQRLCIFHSPATQTVGRVLYLHPFAEEMNKTRRMASLAARAMAQAGYAVLQMDLRGCGDSSGDFHQASWASWQDDVRLGLTWLDCHAGDSPLWLWSLRASSLLASEAWGRAVNHLFWQPVTSGQLALQQFLRMKMAAELGGGQKKGVVQTLKQQLAGGEAVEVAGYRLSPDLANGLETARLVPAGPAARVEWIDITSRAMGGPSAVVFAPVVQQAMNTWHDAGWRVAARQVVGPSFWASTEIETSPALIDASLEALL</sequence>
<dbReference type="Proteomes" id="UP001606300">
    <property type="component" value="Unassembled WGS sequence"/>
</dbReference>
<dbReference type="InterPro" id="IPR029058">
    <property type="entry name" value="AB_hydrolase_fold"/>
</dbReference>
<dbReference type="NCBIfam" id="TIGR03101">
    <property type="entry name" value="hydr2_PEP"/>
    <property type="match status" value="1"/>
</dbReference>
<dbReference type="RefSeq" id="WP_394472633.1">
    <property type="nucleotide sequence ID" value="NZ_JBIGHY010000010.1"/>
</dbReference>
<proteinExistence type="predicted"/>
<gene>
    <name evidence="1" type="ORF">ACG02S_21965</name>
</gene>
<dbReference type="SUPFAM" id="SSF53474">
    <property type="entry name" value="alpha/beta-Hydrolases"/>
    <property type="match status" value="1"/>
</dbReference>
<evidence type="ECO:0000313" key="1">
    <source>
        <dbReference type="EMBL" id="MFG6416567.1"/>
    </source>
</evidence>
<organism evidence="1 2">
    <name type="scientific">Pelomonas dachongensis</name>
    <dbReference type="NCBI Taxonomy" id="3299029"/>
    <lineage>
        <taxon>Bacteria</taxon>
        <taxon>Pseudomonadati</taxon>
        <taxon>Pseudomonadota</taxon>
        <taxon>Betaproteobacteria</taxon>
        <taxon>Burkholderiales</taxon>
        <taxon>Sphaerotilaceae</taxon>
        <taxon>Roseateles</taxon>
    </lineage>
</organism>
<dbReference type="Gene3D" id="3.40.50.1820">
    <property type="entry name" value="alpha/beta hydrolase"/>
    <property type="match status" value="1"/>
</dbReference>
<comment type="caution">
    <text evidence="1">The sequence shown here is derived from an EMBL/GenBank/DDBJ whole genome shotgun (WGS) entry which is preliminary data.</text>
</comment>
<name>A0ABW7ETW2_9BURK</name>
<accession>A0ABW7ETW2</accession>
<keyword evidence="2" id="KW-1185">Reference proteome</keyword>
<reference evidence="1 2" key="1">
    <citation type="submission" date="2024-09" db="EMBL/GenBank/DDBJ databases">
        <title>Novel species of the genus Pelomonas and Roseateles isolated from streams.</title>
        <authorList>
            <person name="Lu H."/>
        </authorList>
    </citation>
    <scope>NUCLEOTIDE SEQUENCE [LARGE SCALE GENOMIC DNA]</scope>
    <source>
        <strain evidence="1 2">DC23W</strain>
    </source>
</reference>
<protein>
    <submittedName>
        <fullName evidence="1">Hydrolase 2, exosortase A system-associated</fullName>
    </submittedName>
</protein>
<dbReference type="GO" id="GO:0016787">
    <property type="term" value="F:hydrolase activity"/>
    <property type="evidence" value="ECO:0007669"/>
    <property type="project" value="UniProtKB-KW"/>
</dbReference>